<dbReference type="InterPro" id="IPR009495">
    <property type="entry name" value="NrsF"/>
</dbReference>
<feature type="transmembrane region" description="Helical" evidence="1">
    <location>
        <begin position="28"/>
        <end position="46"/>
    </location>
</feature>
<evidence type="ECO:0000256" key="1">
    <source>
        <dbReference type="SAM" id="Phobius"/>
    </source>
</evidence>
<proteinExistence type="predicted"/>
<dbReference type="RefSeq" id="WP_017803210.1">
    <property type="nucleotide sequence ID" value="NZ_JAGGMQ010000001.1"/>
</dbReference>
<reference evidence="2 3" key="1">
    <citation type="submission" date="2021-03" db="EMBL/GenBank/DDBJ databases">
        <authorList>
            <person name="D'Agostino P."/>
            <person name="Huntemann M."/>
            <person name="Clum A."/>
            <person name="Spunde A."/>
            <person name="Palaniappan K."/>
            <person name="Ritter S."/>
            <person name="Mikhailova N."/>
            <person name="Chen I.-M."/>
            <person name="Stamatis D."/>
            <person name="Reddy T."/>
            <person name="O'Malley R."/>
            <person name="Daum C."/>
            <person name="Shapiro N."/>
            <person name="Ivanova N."/>
            <person name="Kyrpides N."/>
            <person name="Woyke T."/>
        </authorList>
    </citation>
    <scope>NUCLEOTIDE SEQUENCE [LARGE SCALE GENOMIC DNA]</scope>
    <source>
        <strain evidence="2 3">WS4403</strain>
    </source>
</reference>
<organism evidence="2 3">
    <name type="scientific">Winslowiella toletana</name>
    <dbReference type="NCBI Taxonomy" id="92490"/>
    <lineage>
        <taxon>Bacteria</taxon>
        <taxon>Pseudomonadati</taxon>
        <taxon>Pseudomonadota</taxon>
        <taxon>Gammaproteobacteria</taxon>
        <taxon>Enterobacterales</taxon>
        <taxon>Erwiniaceae</taxon>
        <taxon>Winslowiella</taxon>
    </lineage>
</organism>
<evidence type="ECO:0000313" key="3">
    <source>
        <dbReference type="Proteomes" id="UP001195624"/>
    </source>
</evidence>
<dbReference type="Pfam" id="PF06532">
    <property type="entry name" value="NrsF"/>
    <property type="match status" value="1"/>
</dbReference>
<feature type="transmembrane region" description="Helical" evidence="1">
    <location>
        <begin position="124"/>
        <end position="144"/>
    </location>
</feature>
<keyword evidence="1" id="KW-0812">Transmembrane</keyword>
<feature type="transmembrane region" description="Helical" evidence="1">
    <location>
        <begin position="92"/>
        <end position="112"/>
    </location>
</feature>
<sequence>MADHDLLIEKLSRSADPVKRPLPTRWRVACWMAIALPCGVAASLLVQRTLTDWTQPGVLPTILQLLLSFLLGVLAIRSAFNLSIPGRRVMSWKVFAPLIALWLIASSSNLSAEPLLANIAEGTGCYRFMLVVSLPMIALIIATLRRTRTLYPLRSLAMAGFGVACMAMTMLAFCHPLHFHPLDLLMHLAAIATIVALTMVSGKHWVRLQAFSSS</sequence>
<feature type="transmembrane region" description="Helical" evidence="1">
    <location>
        <begin position="58"/>
        <end position="80"/>
    </location>
</feature>
<gene>
    <name evidence="2" type="ORF">J2125_001049</name>
</gene>
<keyword evidence="3" id="KW-1185">Reference proteome</keyword>
<dbReference type="Proteomes" id="UP001195624">
    <property type="component" value="Unassembled WGS sequence"/>
</dbReference>
<feature type="transmembrane region" description="Helical" evidence="1">
    <location>
        <begin position="156"/>
        <end position="178"/>
    </location>
</feature>
<keyword evidence="1" id="KW-0472">Membrane</keyword>
<reference evidence="3" key="2">
    <citation type="submission" date="2023-07" db="EMBL/GenBank/DDBJ databases">
        <title>Genome mining of underrepresented organisms for secondary metabolites.</title>
        <authorList>
            <person name="D'Agostino P.M."/>
        </authorList>
    </citation>
    <scope>NUCLEOTIDE SEQUENCE [LARGE SCALE GENOMIC DNA]</scope>
    <source>
        <strain evidence="3">WS4403</strain>
    </source>
</reference>
<comment type="caution">
    <text evidence="2">The sequence shown here is derived from an EMBL/GenBank/DDBJ whole genome shotgun (WGS) entry which is preliminary data.</text>
</comment>
<accession>A0ABS4P6T9</accession>
<name>A0ABS4P6T9_9GAMM</name>
<evidence type="ECO:0000313" key="2">
    <source>
        <dbReference type="EMBL" id="MBP2167857.1"/>
    </source>
</evidence>
<evidence type="ECO:0008006" key="4">
    <source>
        <dbReference type="Google" id="ProtNLM"/>
    </source>
</evidence>
<dbReference type="EMBL" id="JAGGMQ010000001">
    <property type="protein sequence ID" value="MBP2167857.1"/>
    <property type="molecule type" value="Genomic_DNA"/>
</dbReference>
<keyword evidence="1" id="KW-1133">Transmembrane helix</keyword>
<feature type="transmembrane region" description="Helical" evidence="1">
    <location>
        <begin position="184"/>
        <end position="206"/>
    </location>
</feature>
<protein>
    <recommendedName>
        <fullName evidence="4">DUF1109 domain-containing protein</fullName>
    </recommendedName>
</protein>